<organism evidence="2 3">
    <name type="scientific">Pandoraea communis</name>
    <dbReference type="NCBI Taxonomy" id="2508297"/>
    <lineage>
        <taxon>Bacteria</taxon>
        <taxon>Pseudomonadati</taxon>
        <taxon>Pseudomonadota</taxon>
        <taxon>Betaproteobacteria</taxon>
        <taxon>Burkholderiales</taxon>
        <taxon>Burkholderiaceae</taxon>
        <taxon>Pandoraea</taxon>
    </lineage>
</organism>
<dbReference type="AlphaFoldDB" id="A0A5E4VFT2"/>
<sequence>MAQRAFEREFGPGQSAVSGPKATREGGNPVGTRECIEMNGKKTCSRRRNLANDIDPFMKRERLFAPEIGSR</sequence>
<protein>
    <recommendedName>
        <fullName evidence="4">Transposase</fullName>
    </recommendedName>
</protein>
<evidence type="ECO:0000256" key="1">
    <source>
        <dbReference type="SAM" id="MobiDB-lite"/>
    </source>
</evidence>
<gene>
    <name evidence="2" type="ORF">PCO31111_02657</name>
</gene>
<keyword evidence="3" id="KW-1185">Reference proteome</keyword>
<feature type="compositionally biased region" description="Basic and acidic residues" evidence="1">
    <location>
        <begin position="1"/>
        <end position="10"/>
    </location>
</feature>
<accession>A0A5E4VFT2</accession>
<name>A0A5E4VFT2_9BURK</name>
<evidence type="ECO:0008006" key="4">
    <source>
        <dbReference type="Google" id="ProtNLM"/>
    </source>
</evidence>
<dbReference type="Proteomes" id="UP000383971">
    <property type="component" value="Unassembled WGS sequence"/>
</dbReference>
<proteinExistence type="predicted"/>
<feature type="region of interest" description="Disordered" evidence="1">
    <location>
        <begin position="1"/>
        <end position="34"/>
    </location>
</feature>
<dbReference type="EMBL" id="CABPSE010000008">
    <property type="protein sequence ID" value="VVE11082.1"/>
    <property type="molecule type" value="Genomic_DNA"/>
</dbReference>
<evidence type="ECO:0000313" key="2">
    <source>
        <dbReference type="EMBL" id="VVE11082.1"/>
    </source>
</evidence>
<reference evidence="2 3" key="1">
    <citation type="submission" date="2019-08" db="EMBL/GenBank/DDBJ databases">
        <authorList>
            <person name="Peeters C."/>
        </authorList>
    </citation>
    <scope>NUCLEOTIDE SEQUENCE [LARGE SCALE GENOMIC DNA]</scope>
    <source>
        <strain evidence="2 3">LMG 31111</strain>
    </source>
</reference>
<evidence type="ECO:0000313" key="3">
    <source>
        <dbReference type="Proteomes" id="UP000383971"/>
    </source>
</evidence>